<feature type="compositionally biased region" description="Basic and acidic residues" evidence="3">
    <location>
        <begin position="1"/>
        <end position="20"/>
    </location>
</feature>
<dbReference type="PANTHER" id="PTHR10067">
    <property type="entry name" value="PHOSPHATIDYLSERINE DECARBOXYLASE"/>
    <property type="match status" value="1"/>
</dbReference>
<dbReference type="InterPro" id="IPR022237">
    <property type="entry name" value="PsiD-like"/>
</dbReference>
<keyword evidence="2" id="KW-0456">Lyase</keyword>
<dbReference type="EMBL" id="CAJPDQ010000008">
    <property type="protein sequence ID" value="CAF9913808.1"/>
    <property type="molecule type" value="Genomic_DNA"/>
</dbReference>
<dbReference type="Pfam" id="PF12588">
    <property type="entry name" value="PSDC"/>
    <property type="match status" value="1"/>
</dbReference>
<keyword evidence="1" id="KW-0210">Decarboxylase</keyword>
<dbReference type="GO" id="GO:0005739">
    <property type="term" value="C:mitochondrion"/>
    <property type="evidence" value="ECO:0007669"/>
    <property type="project" value="TreeGrafter"/>
</dbReference>
<feature type="domain" description="L-tryptophan decarboxylase PsiD-like" evidence="4">
    <location>
        <begin position="53"/>
        <end position="191"/>
    </location>
</feature>
<gene>
    <name evidence="5" type="ORF">GOMPHAMPRED_008032</name>
</gene>
<proteinExistence type="predicted"/>
<dbReference type="OrthoDB" id="5973539at2759"/>
<dbReference type="InterPro" id="IPR003817">
    <property type="entry name" value="PS_Dcarbxylase"/>
</dbReference>
<organism evidence="5 6">
    <name type="scientific">Gomphillus americanus</name>
    <dbReference type="NCBI Taxonomy" id="1940652"/>
    <lineage>
        <taxon>Eukaryota</taxon>
        <taxon>Fungi</taxon>
        <taxon>Dikarya</taxon>
        <taxon>Ascomycota</taxon>
        <taxon>Pezizomycotina</taxon>
        <taxon>Lecanoromycetes</taxon>
        <taxon>OSLEUM clade</taxon>
        <taxon>Ostropomycetidae</taxon>
        <taxon>Ostropales</taxon>
        <taxon>Graphidaceae</taxon>
        <taxon>Gomphilloideae</taxon>
        <taxon>Gomphillus</taxon>
    </lineage>
</organism>
<feature type="region of interest" description="Disordered" evidence="3">
    <location>
        <begin position="1"/>
        <end position="23"/>
    </location>
</feature>
<reference evidence="5" key="1">
    <citation type="submission" date="2021-03" db="EMBL/GenBank/DDBJ databases">
        <authorList>
            <person name="Tagirdzhanova G."/>
        </authorList>
    </citation>
    <scope>NUCLEOTIDE SEQUENCE</scope>
</reference>
<evidence type="ECO:0000259" key="4">
    <source>
        <dbReference type="Pfam" id="PF12588"/>
    </source>
</evidence>
<dbReference type="PANTHER" id="PTHR10067:SF9">
    <property type="entry name" value="PHOSPHATIDYLSERINE DECARBOXYLASE FAMILY PROTEIN (AFU_ORTHOLOGUE AFUA_7G01730)"/>
    <property type="match status" value="1"/>
</dbReference>
<dbReference type="Proteomes" id="UP000664169">
    <property type="component" value="Unassembled WGS sequence"/>
</dbReference>
<keyword evidence="6" id="KW-1185">Reference proteome</keyword>
<accession>A0A8H3ICW9</accession>
<comment type="caution">
    <text evidence="5">The sequence shown here is derived from an EMBL/GenBank/DDBJ whole genome shotgun (WGS) entry which is preliminary data.</text>
</comment>
<evidence type="ECO:0000256" key="3">
    <source>
        <dbReference type="SAM" id="MobiDB-lite"/>
    </source>
</evidence>
<evidence type="ECO:0000256" key="2">
    <source>
        <dbReference type="ARBA" id="ARBA00023239"/>
    </source>
</evidence>
<dbReference type="GO" id="GO:0004609">
    <property type="term" value="F:phosphatidylserine decarboxylase activity"/>
    <property type="evidence" value="ECO:0007669"/>
    <property type="project" value="InterPro"/>
</dbReference>
<dbReference type="GO" id="GO:0006646">
    <property type="term" value="P:phosphatidylethanolamine biosynthetic process"/>
    <property type="evidence" value="ECO:0007669"/>
    <property type="project" value="TreeGrafter"/>
</dbReference>
<evidence type="ECO:0000313" key="6">
    <source>
        <dbReference type="Proteomes" id="UP000664169"/>
    </source>
</evidence>
<evidence type="ECO:0000313" key="5">
    <source>
        <dbReference type="EMBL" id="CAF9913808.1"/>
    </source>
</evidence>
<sequence length="454" mass="50559">MPETDIPHEKDHHVPDEHQRQRVGGWMPVDQRIHHNWLKEQVKHVDKNPKELHPALKEFEALVKGSPKLRMLSQAMFEEIPHRGPYARDPVGHKQIRDFDHLLQVLNHIMGQGPGFTEHQAQMGLVGVPMNATLDWPMATPSGYAFFLDSDLNKGLKKVLNAWGKFLMSEESAKVLTKHKTGWFGELAIHDIVTVANDATGPDSKLTFEKCFKCEPSHPTYGYKSWDAFFTRELQDGYRPTASPEDDNIVANACESKPFNLQHNVKLVDEFWTKGNKYSLIDMFASKEVAAPFEGGTVYQAFLSALSYHRWHTPVSGVVKKAFVADGTYFSEKISSAIVNTNDAALSKAGLTNSQSYIAHLATRAVIIIEADNKDIGLVGFVGIGMDEVSTCEITVKEGQHIKKGDQAGMFHFGGSSHTLTFQKGVNISGFPKAGQTINVPVRSHLATVRKPNH</sequence>
<dbReference type="AlphaFoldDB" id="A0A8H3ICW9"/>
<evidence type="ECO:0000256" key="1">
    <source>
        <dbReference type="ARBA" id="ARBA00022793"/>
    </source>
</evidence>
<dbReference type="Pfam" id="PF02666">
    <property type="entry name" value="PS_Dcarbxylase"/>
    <property type="match status" value="1"/>
</dbReference>
<name>A0A8H3ICW9_9LECA</name>
<protein>
    <recommendedName>
        <fullName evidence="4">L-tryptophan decarboxylase PsiD-like domain-containing protein</fullName>
    </recommendedName>
</protein>